<evidence type="ECO:0008006" key="4">
    <source>
        <dbReference type="Google" id="ProtNLM"/>
    </source>
</evidence>
<protein>
    <recommendedName>
        <fullName evidence="4">Small monomeric GTPase</fullName>
    </recommendedName>
</protein>
<dbReference type="AlphaFoldDB" id="A0A672JUP4"/>
<dbReference type="InParanoid" id="A0A672JUP4"/>
<dbReference type="SMART" id="SM00175">
    <property type="entry name" value="RAB"/>
    <property type="match status" value="1"/>
</dbReference>
<name>A0A672JUP4_SINGR</name>
<sequence>MASTDHSGYFRLQGPAEGSAASPQRLFKVILVGNSSVGKTALLRRFCDGQFHSATAATVGELLSYSYVHNLILLKLVSKQDLTHDFAMRDFQEIQFWSFKLIALLLSLLYLIR</sequence>
<evidence type="ECO:0000256" key="1">
    <source>
        <dbReference type="SAM" id="Phobius"/>
    </source>
</evidence>
<evidence type="ECO:0000313" key="2">
    <source>
        <dbReference type="Ensembl" id="ENSSGRP00000000034.1"/>
    </source>
</evidence>
<reference evidence="2" key="2">
    <citation type="submission" date="2025-09" db="UniProtKB">
        <authorList>
            <consortium name="Ensembl"/>
        </authorList>
    </citation>
    <scope>IDENTIFICATION</scope>
</reference>
<dbReference type="Pfam" id="PF08477">
    <property type="entry name" value="Roc"/>
    <property type="match status" value="1"/>
</dbReference>
<keyword evidence="1" id="KW-0812">Transmembrane</keyword>
<keyword evidence="1" id="KW-0472">Membrane</keyword>
<accession>A0A672JUP4</accession>
<feature type="transmembrane region" description="Helical" evidence="1">
    <location>
        <begin position="94"/>
        <end position="112"/>
    </location>
</feature>
<proteinExistence type="predicted"/>
<dbReference type="Ensembl" id="ENSSGRT00000000059.1">
    <property type="protein sequence ID" value="ENSSGRP00000000034.1"/>
    <property type="gene ID" value="ENSSGRG00000000050.1"/>
</dbReference>
<keyword evidence="3" id="KW-1185">Reference proteome</keyword>
<keyword evidence="1" id="KW-1133">Transmembrane helix</keyword>
<dbReference type="InterPro" id="IPR027417">
    <property type="entry name" value="P-loop_NTPase"/>
</dbReference>
<reference evidence="2" key="1">
    <citation type="submission" date="2025-08" db="UniProtKB">
        <authorList>
            <consortium name="Ensembl"/>
        </authorList>
    </citation>
    <scope>IDENTIFICATION</scope>
</reference>
<dbReference type="Gene3D" id="3.40.50.300">
    <property type="entry name" value="P-loop containing nucleotide triphosphate hydrolases"/>
    <property type="match status" value="1"/>
</dbReference>
<organism evidence="2 3">
    <name type="scientific">Sinocyclocheilus grahami</name>
    <name type="common">Dianchi golden-line fish</name>
    <name type="synonym">Barbus grahami</name>
    <dbReference type="NCBI Taxonomy" id="75366"/>
    <lineage>
        <taxon>Eukaryota</taxon>
        <taxon>Metazoa</taxon>
        <taxon>Chordata</taxon>
        <taxon>Craniata</taxon>
        <taxon>Vertebrata</taxon>
        <taxon>Euteleostomi</taxon>
        <taxon>Actinopterygii</taxon>
        <taxon>Neopterygii</taxon>
        <taxon>Teleostei</taxon>
        <taxon>Ostariophysi</taxon>
        <taxon>Cypriniformes</taxon>
        <taxon>Cyprinidae</taxon>
        <taxon>Cyprininae</taxon>
        <taxon>Sinocyclocheilus</taxon>
    </lineage>
</organism>
<dbReference type="Proteomes" id="UP000472262">
    <property type="component" value="Unassembled WGS sequence"/>
</dbReference>
<dbReference type="SUPFAM" id="SSF52540">
    <property type="entry name" value="P-loop containing nucleoside triphosphate hydrolases"/>
    <property type="match status" value="1"/>
</dbReference>
<evidence type="ECO:0000313" key="3">
    <source>
        <dbReference type="Proteomes" id="UP000472262"/>
    </source>
</evidence>